<evidence type="ECO:0000256" key="1">
    <source>
        <dbReference type="SAM" id="MobiDB-lite"/>
    </source>
</evidence>
<keyword evidence="2" id="KW-0472">Membrane</keyword>
<reference evidence="3 4" key="1">
    <citation type="submission" date="2018-10" db="EMBL/GenBank/DDBJ databases">
        <authorList>
            <person name="Li J."/>
        </authorList>
    </citation>
    <scope>NUCLEOTIDE SEQUENCE [LARGE SCALE GENOMIC DNA]</scope>
    <source>
        <strain evidence="3 4">JCM 11654</strain>
    </source>
</reference>
<dbReference type="EMBL" id="RCUY01000018">
    <property type="protein sequence ID" value="RLP78585.1"/>
    <property type="molecule type" value="Genomic_DNA"/>
</dbReference>
<evidence type="ECO:0000313" key="3">
    <source>
        <dbReference type="EMBL" id="RLP78585.1"/>
    </source>
</evidence>
<keyword evidence="2" id="KW-0812">Transmembrane</keyword>
<comment type="caution">
    <text evidence="3">The sequence shown here is derived from an EMBL/GenBank/DDBJ whole genome shotgun (WGS) entry which is preliminary data.</text>
</comment>
<feature type="region of interest" description="Disordered" evidence="1">
    <location>
        <begin position="65"/>
        <end position="99"/>
    </location>
</feature>
<feature type="compositionally biased region" description="Basic and acidic residues" evidence="1">
    <location>
        <begin position="89"/>
        <end position="99"/>
    </location>
</feature>
<evidence type="ECO:0000313" key="4">
    <source>
        <dbReference type="Proteomes" id="UP000269438"/>
    </source>
</evidence>
<feature type="transmembrane region" description="Helical" evidence="2">
    <location>
        <begin position="25"/>
        <end position="41"/>
    </location>
</feature>
<gene>
    <name evidence="3" type="ORF">D9V34_17375</name>
</gene>
<organism evidence="3 4">
    <name type="scientific">Mycetocola lacteus</name>
    <dbReference type="NCBI Taxonomy" id="76637"/>
    <lineage>
        <taxon>Bacteria</taxon>
        <taxon>Bacillati</taxon>
        <taxon>Actinomycetota</taxon>
        <taxon>Actinomycetes</taxon>
        <taxon>Micrococcales</taxon>
        <taxon>Microbacteriaceae</taxon>
        <taxon>Mycetocola</taxon>
    </lineage>
</organism>
<dbReference type="AlphaFoldDB" id="A0A3L7AEZ7"/>
<accession>A0A3L7AEZ7</accession>
<dbReference type="Proteomes" id="UP000269438">
    <property type="component" value="Unassembled WGS sequence"/>
</dbReference>
<keyword evidence="4" id="KW-1185">Reference proteome</keyword>
<keyword evidence="2" id="KW-1133">Transmembrane helix</keyword>
<evidence type="ECO:0000256" key="2">
    <source>
        <dbReference type="SAM" id="Phobius"/>
    </source>
</evidence>
<protein>
    <submittedName>
        <fullName evidence="3">Uncharacterized protein</fullName>
    </submittedName>
</protein>
<proteinExistence type="predicted"/>
<name>A0A3L7AEZ7_9MICO</name>
<sequence>MVVALAFIAWAISLAIQAPWTPWFTIILWSVIGIGLVVRVARGSRRKQQPLDAFHDMNQIYLGRTQTPHFDGTSPESAEIGHPFSGDEPPSRQEDDAGR</sequence>